<keyword evidence="2" id="KW-1185">Reference proteome</keyword>
<protein>
    <submittedName>
        <fullName evidence="1">Uncharacterized protein</fullName>
    </submittedName>
</protein>
<evidence type="ECO:0000313" key="2">
    <source>
        <dbReference type="Proteomes" id="UP001322277"/>
    </source>
</evidence>
<accession>A0AAX4J1C0</accession>
<dbReference type="GeneID" id="87950805"/>
<dbReference type="EMBL" id="CP137314">
    <property type="protein sequence ID" value="WQF89291.1"/>
    <property type="molecule type" value="Genomic_DNA"/>
</dbReference>
<evidence type="ECO:0000313" key="1">
    <source>
        <dbReference type="EMBL" id="WQF89291.1"/>
    </source>
</evidence>
<sequence length="74" mass="8080">MRLYQTLSFSERFDLKISGRDWLSSSMAVSAVDWDWPAAVLRETPAVMGALWPDCGAAADMKSLSTFSSSCALS</sequence>
<dbReference type="KEGG" id="cdet:87950805"/>
<proteinExistence type="predicted"/>
<organism evidence="1 2">
    <name type="scientific">Colletotrichum destructivum</name>
    <dbReference type="NCBI Taxonomy" id="34406"/>
    <lineage>
        <taxon>Eukaryota</taxon>
        <taxon>Fungi</taxon>
        <taxon>Dikarya</taxon>
        <taxon>Ascomycota</taxon>
        <taxon>Pezizomycotina</taxon>
        <taxon>Sordariomycetes</taxon>
        <taxon>Hypocreomycetidae</taxon>
        <taxon>Glomerellales</taxon>
        <taxon>Glomerellaceae</taxon>
        <taxon>Colletotrichum</taxon>
        <taxon>Colletotrichum destructivum species complex</taxon>
    </lineage>
</organism>
<dbReference type="RefSeq" id="XP_062786512.1">
    <property type="nucleotide sequence ID" value="XM_062930461.1"/>
</dbReference>
<dbReference type="AlphaFoldDB" id="A0AAX4J1C0"/>
<gene>
    <name evidence="1" type="ORF">CDEST_14305</name>
</gene>
<dbReference type="Proteomes" id="UP001322277">
    <property type="component" value="Chromosome 10"/>
</dbReference>
<reference evidence="2" key="1">
    <citation type="journal article" date="2023" name="bioRxiv">
        <title>Complete genome of the Medicago anthracnose fungus, Colletotrichum destructivum, reveals a mini-chromosome-like region within a core chromosome.</title>
        <authorList>
            <person name="Lapalu N."/>
            <person name="Simon A."/>
            <person name="Lu A."/>
            <person name="Plaumann P.-L."/>
            <person name="Amselem J."/>
            <person name="Pigne S."/>
            <person name="Auger A."/>
            <person name="Koch C."/>
            <person name="Dallery J.-F."/>
            <person name="O'Connell R.J."/>
        </authorList>
    </citation>
    <scope>NUCLEOTIDE SEQUENCE [LARGE SCALE GENOMIC DNA]</scope>
    <source>
        <strain evidence="2">CBS 520.97</strain>
    </source>
</reference>
<name>A0AAX4J1C0_9PEZI</name>